<organism evidence="3 4">
    <name type="scientific">Terriglobus roseus (strain DSM 18391 / NRRL B-41598 / KBS 63)</name>
    <dbReference type="NCBI Taxonomy" id="926566"/>
    <lineage>
        <taxon>Bacteria</taxon>
        <taxon>Pseudomonadati</taxon>
        <taxon>Acidobacteriota</taxon>
        <taxon>Terriglobia</taxon>
        <taxon>Terriglobales</taxon>
        <taxon>Acidobacteriaceae</taxon>
        <taxon>Terriglobus</taxon>
    </lineage>
</organism>
<dbReference type="GO" id="GO:0008270">
    <property type="term" value="F:zinc ion binding"/>
    <property type="evidence" value="ECO:0007669"/>
    <property type="project" value="UniProtKB-KW"/>
</dbReference>
<dbReference type="PANTHER" id="PTHR24104">
    <property type="entry name" value="E3 UBIQUITIN-PROTEIN LIGASE NHLRC1-RELATED"/>
    <property type="match status" value="1"/>
</dbReference>
<dbReference type="PANTHER" id="PTHR24104:SF25">
    <property type="entry name" value="PROTEIN LIN-41"/>
    <property type="match status" value="1"/>
</dbReference>
<accession>I3ZG46</accession>
<evidence type="ECO:0000313" key="3">
    <source>
        <dbReference type="EMBL" id="AFL88214.1"/>
    </source>
</evidence>
<feature type="chain" id="PRO_5003684807" description="GH29D-like beta-sandwich domain-containing protein" evidence="1">
    <location>
        <begin position="27"/>
        <end position="856"/>
    </location>
</feature>
<dbReference type="InterPro" id="IPR050952">
    <property type="entry name" value="TRIM-NHL_E3_ligases"/>
</dbReference>
<dbReference type="PROSITE" id="PS51257">
    <property type="entry name" value="PROKAR_LIPOPROTEIN"/>
    <property type="match status" value="1"/>
</dbReference>
<evidence type="ECO:0000256" key="1">
    <source>
        <dbReference type="SAM" id="SignalP"/>
    </source>
</evidence>
<dbReference type="Pfam" id="PF13290">
    <property type="entry name" value="CHB_HEX_C_1"/>
    <property type="match status" value="3"/>
</dbReference>
<feature type="domain" description="GH29D-like beta-sandwich" evidence="2">
    <location>
        <begin position="201"/>
        <end position="265"/>
    </location>
</feature>
<dbReference type="InterPro" id="IPR011042">
    <property type="entry name" value="6-blade_b-propeller_TolB-like"/>
</dbReference>
<dbReference type="CDD" id="cd05819">
    <property type="entry name" value="NHL"/>
    <property type="match status" value="1"/>
</dbReference>
<gene>
    <name evidence="3" type="ordered locus">Terro_1925</name>
</gene>
<sequence length="856" mass="84325">MASLRHTFAVLSFLALSLTGCGVDPASLPAPTISPGGGTFARTQTVTITSVNKDSVIRYTVNGSPATSFSPAYKGPFQVASTSTVSAIAVISSAAYSRVATVKININLPGAAAPVITPATGSFAGPQTVTITAATPASTVYYTTNGSTPTASSTKYTAAFAVSATTTVRAITIATGYNNSAVASSIITILPKTVALPAISPAGGTFTTAQTVTITDATAGAAIYYTVDGRTPTTASTRYTAPFRLSTSSTVKAIAVATGYGNSAIAQATFKLAGALNGAVQIRKSAVVGATVRLYTAGTTGYATAPRLISPSLSTDSSGHFSLTYTCASATDQAFLLSSGGTPAGGSAATDLLTLVTALGPCGSLGTAATINEFTTVAAAYALAQFSDTYAGYAYARIGAPASNAGGIASAFLTAKVIADPVTGLPSGPQLSPASTLPLAELNSLANALSTCGGLTGSAACQPLLNATTTPGPVGSGGYSTDSFSALVNLALHPAANPAAVYALSTGGVFTPRLAAAPADWTLAVTHKGGGINKPTAIAIDGIGSVWIANYAGAVTRLSSQGAAFSPSTGYTGGGMFELNGLAIDRSGNIWVASKESAASVNSGKGAVQQLTRLGVVLSGTTGFSSGVNNPASLATDALGNVWVANGGNSTVALLSSAGAPITPTGGLAGTFNDPSAIAIDATNGAWFANQGGSTLLRVAADRTLGTAVTCCNAPAGIALDSAGNIWAANFSGDSVSEVRPSGNVASAGYTLGTGTQPQGIAVDSANHVWVANTLTGTLTQLQGETGTGTPGTLLSGTNGYGAAASLKNPQRLAIDPSGNLWVTSYGDTATNGAVMEFIGAAAPVKTPLIGLPAKP</sequence>
<dbReference type="Proteomes" id="UP000006056">
    <property type="component" value="Chromosome"/>
</dbReference>
<dbReference type="AlphaFoldDB" id="I3ZG46"/>
<dbReference type="EMBL" id="CP003379">
    <property type="protein sequence ID" value="AFL88214.1"/>
    <property type="molecule type" value="Genomic_DNA"/>
</dbReference>
<evidence type="ECO:0000313" key="4">
    <source>
        <dbReference type="Proteomes" id="UP000006056"/>
    </source>
</evidence>
<dbReference type="eggNOG" id="COG3292">
    <property type="taxonomic scope" value="Bacteria"/>
</dbReference>
<feature type="domain" description="GH29D-like beta-sandwich" evidence="2">
    <location>
        <begin position="35"/>
        <end position="100"/>
    </location>
</feature>
<protein>
    <recommendedName>
        <fullName evidence="2">GH29D-like beta-sandwich domain-containing protein</fullName>
    </recommendedName>
</protein>
<feature type="signal peptide" evidence="1">
    <location>
        <begin position="1"/>
        <end position="26"/>
    </location>
</feature>
<proteinExistence type="predicted"/>
<dbReference type="Gene3D" id="2.120.10.30">
    <property type="entry name" value="TolB, C-terminal domain"/>
    <property type="match status" value="2"/>
</dbReference>
<dbReference type="HOGENOM" id="CLU_016729_0_0_0"/>
<dbReference type="SUPFAM" id="SSF63829">
    <property type="entry name" value="Calcium-dependent phosphotriesterase"/>
    <property type="match status" value="1"/>
</dbReference>
<name>I3ZG46_TERRK</name>
<keyword evidence="1" id="KW-0732">Signal</keyword>
<keyword evidence="4" id="KW-1185">Reference proteome</keyword>
<dbReference type="RefSeq" id="WP_014785783.1">
    <property type="nucleotide sequence ID" value="NC_018014.1"/>
</dbReference>
<feature type="domain" description="GH29D-like beta-sandwich" evidence="2">
    <location>
        <begin position="118"/>
        <end position="183"/>
    </location>
</feature>
<dbReference type="SUPFAM" id="SSF101898">
    <property type="entry name" value="NHL repeat"/>
    <property type="match status" value="1"/>
</dbReference>
<reference evidence="3 4" key="1">
    <citation type="submission" date="2012-06" db="EMBL/GenBank/DDBJ databases">
        <title>Complete genome of Terriglobus roseus DSM 18391.</title>
        <authorList>
            <consortium name="US DOE Joint Genome Institute (JGI-PGF)"/>
            <person name="Lucas S."/>
            <person name="Copeland A."/>
            <person name="Lapidus A."/>
            <person name="Glavina del Rio T."/>
            <person name="Dalin E."/>
            <person name="Tice H."/>
            <person name="Bruce D."/>
            <person name="Goodwin L."/>
            <person name="Pitluck S."/>
            <person name="Peters L."/>
            <person name="Mikhailova N."/>
            <person name="Munk A.C.C."/>
            <person name="Kyrpides N."/>
            <person name="Mavromatis K."/>
            <person name="Ivanova N."/>
            <person name="Brettin T."/>
            <person name="Detter J.C."/>
            <person name="Han C."/>
            <person name="Larimer F."/>
            <person name="Land M."/>
            <person name="Hauser L."/>
            <person name="Markowitz V."/>
            <person name="Cheng J.-F."/>
            <person name="Hugenholtz P."/>
            <person name="Woyke T."/>
            <person name="Wu D."/>
            <person name="Brambilla E."/>
            <person name="Klenk H.-P."/>
            <person name="Eisen J.A."/>
        </authorList>
    </citation>
    <scope>NUCLEOTIDE SEQUENCE [LARGE SCALE GENOMIC DNA]</scope>
    <source>
        <strain evidence="4">DSM 18391 / NRRL B-41598 / KBS 63</strain>
    </source>
</reference>
<dbReference type="KEGG" id="trs:Terro_1925"/>
<evidence type="ECO:0000259" key="2">
    <source>
        <dbReference type="Pfam" id="PF13290"/>
    </source>
</evidence>
<dbReference type="STRING" id="926566.Terro_1925"/>
<dbReference type="InterPro" id="IPR059177">
    <property type="entry name" value="GH29D-like_dom"/>
</dbReference>